<accession>A0A2S4LAU9</accession>
<dbReference type="Proteomes" id="UP000237481">
    <property type="component" value="Unassembled WGS sequence"/>
</dbReference>
<comment type="caution">
    <text evidence="1">The sequence shown here is derived from an EMBL/GenBank/DDBJ whole genome shotgun (WGS) entry which is preliminary data.</text>
</comment>
<protein>
    <submittedName>
        <fullName evidence="1">Uncharacterized protein</fullName>
    </submittedName>
</protein>
<keyword evidence="2" id="KW-1185">Reference proteome</keyword>
<gene>
    <name evidence="1" type="ORF">TPAR_09099</name>
</gene>
<evidence type="ECO:0000313" key="1">
    <source>
        <dbReference type="EMBL" id="POR39552.1"/>
    </source>
</evidence>
<name>A0A2S4LAU9_9HYPO</name>
<organism evidence="1 2">
    <name type="scientific">Tolypocladium paradoxum</name>
    <dbReference type="NCBI Taxonomy" id="94208"/>
    <lineage>
        <taxon>Eukaryota</taxon>
        <taxon>Fungi</taxon>
        <taxon>Dikarya</taxon>
        <taxon>Ascomycota</taxon>
        <taxon>Pezizomycotina</taxon>
        <taxon>Sordariomycetes</taxon>
        <taxon>Hypocreomycetidae</taxon>
        <taxon>Hypocreales</taxon>
        <taxon>Ophiocordycipitaceae</taxon>
        <taxon>Tolypocladium</taxon>
    </lineage>
</organism>
<dbReference type="AlphaFoldDB" id="A0A2S4LAU9"/>
<sequence>MDSSFAQLIELPDFLRCEAESESGTIKVAKRAGTELSAMHRRVDSQIRSTRAYIRKLAQDERTSAGKDIRWESADIMSPNIEFPKECSKVGAFSVFGTKSRQVLKGFGSRRSTYKQLWARSRHT</sequence>
<dbReference type="OrthoDB" id="5057366at2759"/>
<proteinExistence type="predicted"/>
<dbReference type="EMBL" id="PKSG01000032">
    <property type="protein sequence ID" value="POR39552.1"/>
    <property type="molecule type" value="Genomic_DNA"/>
</dbReference>
<reference evidence="1 2" key="1">
    <citation type="submission" date="2018-01" db="EMBL/GenBank/DDBJ databases">
        <title>Harnessing the power of phylogenomics to disentangle the directionality and signatures of interkingdom host jumping in the parasitic fungal genus Tolypocladium.</title>
        <authorList>
            <person name="Quandt C.A."/>
            <person name="Patterson W."/>
            <person name="Spatafora J.W."/>
        </authorList>
    </citation>
    <scope>NUCLEOTIDE SEQUENCE [LARGE SCALE GENOMIC DNA]</scope>
    <source>
        <strain evidence="1 2">NRBC 100945</strain>
    </source>
</reference>
<evidence type="ECO:0000313" key="2">
    <source>
        <dbReference type="Proteomes" id="UP000237481"/>
    </source>
</evidence>